<keyword evidence="3" id="KW-1185">Reference proteome</keyword>
<organism evidence="2 3">
    <name type="scientific">Portunus trituberculatus</name>
    <name type="common">Swimming crab</name>
    <name type="synonym">Neptunus trituberculatus</name>
    <dbReference type="NCBI Taxonomy" id="210409"/>
    <lineage>
        <taxon>Eukaryota</taxon>
        <taxon>Metazoa</taxon>
        <taxon>Ecdysozoa</taxon>
        <taxon>Arthropoda</taxon>
        <taxon>Crustacea</taxon>
        <taxon>Multicrustacea</taxon>
        <taxon>Malacostraca</taxon>
        <taxon>Eumalacostraca</taxon>
        <taxon>Eucarida</taxon>
        <taxon>Decapoda</taxon>
        <taxon>Pleocyemata</taxon>
        <taxon>Brachyura</taxon>
        <taxon>Eubrachyura</taxon>
        <taxon>Portunoidea</taxon>
        <taxon>Portunidae</taxon>
        <taxon>Portuninae</taxon>
        <taxon>Portunus</taxon>
    </lineage>
</organism>
<evidence type="ECO:0000313" key="3">
    <source>
        <dbReference type="Proteomes" id="UP000324222"/>
    </source>
</evidence>
<comment type="caution">
    <text evidence="2">The sequence shown here is derived from an EMBL/GenBank/DDBJ whole genome shotgun (WGS) entry which is preliminary data.</text>
</comment>
<reference evidence="2 3" key="1">
    <citation type="submission" date="2019-05" db="EMBL/GenBank/DDBJ databases">
        <title>Another draft genome of Portunus trituberculatus and its Hox gene families provides insights of decapod evolution.</title>
        <authorList>
            <person name="Jeong J.-H."/>
            <person name="Song I."/>
            <person name="Kim S."/>
            <person name="Choi T."/>
            <person name="Kim D."/>
            <person name="Ryu S."/>
            <person name="Kim W."/>
        </authorList>
    </citation>
    <scope>NUCLEOTIDE SEQUENCE [LARGE SCALE GENOMIC DNA]</scope>
    <source>
        <tissue evidence="2">Muscle</tissue>
    </source>
</reference>
<dbReference type="Proteomes" id="UP000324222">
    <property type="component" value="Unassembled WGS sequence"/>
</dbReference>
<gene>
    <name evidence="2" type="ORF">E2C01_011314</name>
</gene>
<accession>A0A5B7DAS2</accession>
<dbReference type="EMBL" id="VSRR010000679">
    <property type="protein sequence ID" value="MPC18430.1"/>
    <property type="molecule type" value="Genomic_DNA"/>
</dbReference>
<name>A0A5B7DAS2_PORTR</name>
<evidence type="ECO:0000313" key="2">
    <source>
        <dbReference type="EMBL" id="MPC18430.1"/>
    </source>
</evidence>
<protein>
    <submittedName>
        <fullName evidence="2">Uncharacterized protein</fullName>
    </submittedName>
</protein>
<sequence length="84" mass="9447">MGCLKGNTWSSCLRELRRLSVETFWAEIHVTSKDRLLPESVWRRKCRVDVTNLRGKVVGGGRGPSAEGFLRHAGRQPPRGHGHV</sequence>
<proteinExistence type="predicted"/>
<dbReference type="AlphaFoldDB" id="A0A5B7DAS2"/>
<evidence type="ECO:0000256" key="1">
    <source>
        <dbReference type="SAM" id="MobiDB-lite"/>
    </source>
</evidence>
<feature type="compositionally biased region" description="Basic residues" evidence="1">
    <location>
        <begin position="72"/>
        <end position="84"/>
    </location>
</feature>
<feature type="region of interest" description="Disordered" evidence="1">
    <location>
        <begin position="59"/>
        <end position="84"/>
    </location>
</feature>